<sequence length="183" mass="20622">MGCNTSKETVPAEGENRAQKENEEKETSEGKEDTKPESAKTVTLSNGGVLVSNEPTKDPGLEDAAVKIQAAFRGHQTRKNMKQPGKHEETEPTQQELEQEFRSDDHELCHAATKIQASFRGHMIRKQMEKKEDETDPSQHKKNEEEELDIDLSDPDLNKAAVKIQASFRGHMVRKENENEPSN</sequence>
<dbReference type="Pfam" id="PF00612">
    <property type="entry name" value="IQ"/>
    <property type="match status" value="3"/>
</dbReference>
<dbReference type="AlphaFoldDB" id="D6WES8"/>
<dbReference type="OMA" id="DPAMKEP"/>
<dbReference type="InParanoid" id="D6WES8"/>
<feature type="region of interest" description="Disordered" evidence="1">
    <location>
        <begin position="1"/>
        <end position="102"/>
    </location>
</feature>
<dbReference type="PANTHER" id="PTHR10699">
    <property type="entry name" value="NEUROMODULIN"/>
    <property type="match status" value="1"/>
</dbReference>
<organism evidence="2 3">
    <name type="scientific">Tribolium castaneum</name>
    <name type="common">Red flour beetle</name>
    <dbReference type="NCBI Taxonomy" id="7070"/>
    <lineage>
        <taxon>Eukaryota</taxon>
        <taxon>Metazoa</taxon>
        <taxon>Ecdysozoa</taxon>
        <taxon>Arthropoda</taxon>
        <taxon>Hexapoda</taxon>
        <taxon>Insecta</taxon>
        <taxon>Pterygota</taxon>
        <taxon>Neoptera</taxon>
        <taxon>Endopterygota</taxon>
        <taxon>Coleoptera</taxon>
        <taxon>Polyphaga</taxon>
        <taxon>Cucujiformia</taxon>
        <taxon>Tenebrionidae</taxon>
        <taxon>Tenebrionidae incertae sedis</taxon>
        <taxon>Tribolium</taxon>
    </lineage>
</organism>
<dbReference type="FunFam" id="1.20.5.190:FF:000146">
    <property type="match status" value="1"/>
</dbReference>
<protein>
    <recommendedName>
        <fullName evidence="4">Neuromodulin</fullName>
    </recommendedName>
</protein>
<keyword evidence="3" id="KW-1185">Reference proteome</keyword>
<feature type="region of interest" description="Disordered" evidence="1">
    <location>
        <begin position="118"/>
        <end position="156"/>
    </location>
</feature>
<dbReference type="GO" id="GO:0040008">
    <property type="term" value="P:regulation of growth"/>
    <property type="evidence" value="ECO:0007669"/>
    <property type="project" value="InterPro"/>
</dbReference>
<dbReference type="Proteomes" id="UP000007266">
    <property type="component" value="Linkage group 3"/>
</dbReference>
<dbReference type="HOGENOM" id="CLU_101130_0_0_1"/>
<dbReference type="PhylomeDB" id="D6WES8"/>
<feature type="compositionally biased region" description="Basic and acidic residues" evidence="1">
    <location>
        <begin position="126"/>
        <end position="144"/>
    </location>
</feature>
<name>D6WES8_TRICA</name>
<dbReference type="Gene3D" id="1.20.5.190">
    <property type="match status" value="2"/>
</dbReference>
<reference evidence="2 3" key="2">
    <citation type="journal article" date="2010" name="Nucleic Acids Res.">
        <title>BeetleBase in 2010: revisions to provide comprehensive genomic information for Tribolium castaneum.</title>
        <authorList>
            <person name="Kim H.S."/>
            <person name="Murphy T."/>
            <person name="Xia J."/>
            <person name="Caragea D."/>
            <person name="Park Y."/>
            <person name="Beeman R.W."/>
            <person name="Lorenzen M.D."/>
            <person name="Butcher S."/>
            <person name="Manak J.R."/>
            <person name="Brown S.J."/>
        </authorList>
    </citation>
    <scope>GENOME REANNOTATION</scope>
    <source>
        <strain evidence="2 3">Georgia GA2</strain>
    </source>
</reference>
<dbReference type="FunFam" id="1.20.5.190:FF:000049">
    <property type="entry name" value="Igloo, isoform A"/>
    <property type="match status" value="1"/>
</dbReference>
<gene>
    <name evidence="2" type="primary">AUGUSTUS-3.0.2_03798</name>
    <name evidence="2" type="ORF">TcasGA2_TC003798</name>
</gene>
<evidence type="ECO:0008006" key="4">
    <source>
        <dbReference type="Google" id="ProtNLM"/>
    </source>
</evidence>
<evidence type="ECO:0000313" key="2">
    <source>
        <dbReference type="EMBL" id="EFA00894.1"/>
    </source>
</evidence>
<evidence type="ECO:0000256" key="1">
    <source>
        <dbReference type="SAM" id="MobiDB-lite"/>
    </source>
</evidence>
<dbReference type="FunCoup" id="D6WES8">
    <property type="interactions" value="22"/>
</dbReference>
<dbReference type="PROSITE" id="PS50096">
    <property type="entry name" value="IQ"/>
    <property type="match status" value="3"/>
</dbReference>
<dbReference type="PANTHER" id="PTHR10699:SF11">
    <property type="entry name" value="IGLOO, ISOFORM A"/>
    <property type="match status" value="1"/>
</dbReference>
<dbReference type="InterPro" id="IPR000048">
    <property type="entry name" value="IQ_motif_EF-hand-BS"/>
</dbReference>
<dbReference type="eggNOG" id="ENOG502S69B">
    <property type="taxonomic scope" value="Eukaryota"/>
</dbReference>
<feature type="compositionally biased region" description="Basic and acidic residues" evidence="1">
    <location>
        <begin position="14"/>
        <end position="38"/>
    </location>
</feature>
<feature type="compositionally biased region" description="Acidic residues" evidence="1">
    <location>
        <begin position="145"/>
        <end position="154"/>
    </location>
</feature>
<accession>D6WES8</accession>
<dbReference type="OrthoDB" id="252964at2759"/>
<dbReference type="SMART" id="SM00015">
    <property type="entry name" value="IQ"/>
    <property type="match status" value="3"/>
</dbReference>
<dbReference type="STRING" id="7070.D6WES8"/>
<proteinExistence type="predicted"/>
<dbReference type="PRINTS" id="PR00215">
    <property type="entry name" value="NEUROMODULIN"/>
</dbReference>
<dbReference type="EMBL" id="KQ971326">
    <property type="protein sequence ID" value="EFA00894.1"/>
    <property type="molecule type" value="Genomic_DNA"/>
</dbReference>
<dbReference type="InterPro" id="IPR027417">
    <property type="entry name" value="P-loop_NTPase"/>
</dbReference>
<dbReference type="SUPFAM" id="SSF52540">
    <property type="entry name" value="P-loop containing nucleoside triphosphate hydrolases"/>
    <property type="match status" value="1"/>
</dbReference>
<evidence type="ECO:0000313" key="3">
    <source>
        <dbReference type="Proteomes" id="UP000007266"/>
    </source>
</evidence>
<reference evidence="2 3" key="1">
    <citation type="journal article" date="2008" name="Nature">
        <title>The genome of the model beetle and pest Tribolium castaneum.</title>
        <authorList>
            <consortium name="Tribolium Genome Sequencing Consortium"/>
            <person name="Richards S."/>
            <person name="Gibbs R.A."/>
            <person name="Weinstock G.M."/>
            <person name="Brown S.J."/>
            <person name="Denell R."/>
            <person name="Beeman R.W."/>
            <person name="Gibbs R."/>
            <person name="Beeman R.W."/>
            <person name="Brown S.J."/>
            <person name="Bucher G."/>
            <person name="Friedrich M."/>
            <person name="Grimmelikhuijzen C.J."/>
            <person name="Klingler M."/>
            <person name="Lorenzen M."/>
            <person name="Richards S."/>
            <person name="Roth S."/>
            <person name="Schroder R."/>
            <person name="Tautz D."/>
            <person name="Zdobnov E.M."/>
            <person name="Muzny D."/>
            <person name="Gibbs R.A."/>
            <person name="Weinstock G.M."/>
            <person name="Attaway T."/>
            <person name="Bell S."/>
            <person name="Buhay C.J."/>
            <person name="Chandrabose M.N."/>
            <person name="Chavez D."/>
            <person name="Clerk-Blankenburg K.P."/>
            <person name="Cree A."/>
            <person name="Dao M."/>
            <person name="Davis C."/>
            <person name="Chacko J."/>
            <person name="Dinh H."/>
            <person name="Dugan-Rocha S."/>
            <person name="Fowler G."/>
            <person name="Garner T.T."/>
            <person name="Garnes J."/>
            <person name="Gnirke A."/>
            <person name="Hawes A."/>
            <person name="Hernandez J."/>
            <person name="Hines S."/>
            <person name="Holder M."/>
            <person name="Hume J."/>
            <person name="Jhangiani S.N."/>
            <person name="Joshi V."/>
            <person name="Khan Z.M."/>
            <person name="Jackson L."/>
            <person name="Kovar C."/>
            <person name="Kowis A."/>
            <person name="Lee S."/>
            <person name="Lewis L.R."/>
            <person name="Margolis J."/>
            <person name="Morgan M."/>
            <person name="Nazareth L.V."/>
            <person name="Nguyen N."/>
            <person name="Okwuonu G."/>
            <person name="Parker D."/>
            <person name="Richards S."/>
            <person name="Ruiz S.J."/>
            <person name="Santibanez J."/>
            <person name="Savard J."/>
            <person name="Scherer S.E."/>
            <person name="Schneider B."/>
            <person name="Sodergren E."/>
            <person name="Tautz D."/>
            <person name="Vattahil S."/>
            <person name="Villasana D."/>
            <person name="White C.S."/>
            <person name="Wright R."/>
            <person name="Park Y."/>
            <person name="Beeman R.W."/>
            <person name="Lord J."/>
            <person name="Oppert B."/>
            <person name="Lorenzen M."/>
            <person name="Brown S."/>
            <person name="Wang L."/>
            <person name="Savard J."/>
            <person name="Tautz D."/>
            <person name="Richards S."/>
            <person name="Weinstock G."/>
            <person name="Gibbs R.A."/>
            <person name="Liu Y."/>
            <person name="Worley K."/>
            <person name="Weinstock G."/>
            <person name="Elsik C.G."/>
            <person name="Reese J.T."/>
            <person name="Elhaik E."/>
            <person name="Landan G."/>
            <person name="Graur D."/>
            <person name="Arensburger P."/>
            <person name="Atkinson P."/>
            <person name="Beeman R.W."/>
            <person name="Beidler J."/>
            <person name="Brown S.J."/>
            <person name="Demuth J.P."/>
            <person name="Drury D.W."/>
            <person name="Du Y.Z."/>
            <person name="Fujiwara H."/>
            <person name="Lorenzen M."/>
            <person name="Maselli V."/>
            <person name="Osanai M."/>
            <person name="Park Y."/>
            <person name="Robertson H.M."/>
            <person name="Tu Z."/>
            <person name="Wang J.J."/>
            <person name="Wang S."/>
            <person name="Richards S."/>
            <person name="Song H."/>
            <person name="Zhang L."/>
            <person name="Sodergren E."/>
            <person name="Werner D."/>
            <person name="Stanke M."/>
            <person name="Morgenstern B."/>
            <person name="Solovyev V."/>
            <person name="Kosarev P."/>
            <person name="Brown G."/>
            <person name="Chen H.C."/>
            <person name="Ermolaeva O."/>
            <person name="Hlavina W."/>
            <person name="Kapustin Y."/>
            <person name="Kiryutin B."/>
            <person name="Kitts P."/>
            <person name="Maglott D."/>
            <person name="Pruitt K."/>
            <person name="Sapojnikov V."/>
            <person name="Souvorov A."/>
            <person name="Mackey A.J."/>
            <person name="Waterhouse R.M."/>
            <person name="Wyder S."/>
            <person name="Zdobnov E.M."/>
            <person name="Zdobnov E.M."/>
            <person name="Wyder S."/>
            <person name="Kriventseva E.V."/>
            <person name="Kadowaki T."/>
            <person name="Bork P."/>
            <person name="Aranda M."/>
            <person name="Bao R."/>
            <person name="Beermann A."/>
            <person name="Berns N."/>
            <person name="Bolognesi R."/>
            <person name="Bonneton F."/>
            <person name="Bopp D."/>
            <person name="Brown S.J."/>
            <person name="Bucher G."/>
            <person name="Butts T."/>
            <person name="Chaumot A."/>
            <person name="Denell R.E."/>
            <person name="Ferrier D.E."/>
            <person name="Friedrich M."/>
            <person name="Gordon C.M."/>
            <person name="Jindra M."/>
            <person name="Klingler M."/>
            <person name="Lan Q."/>
            <person name="Lattorff H.M."/>
            <person name="Laudet V."/>
            <person name="von Levetsow C."/>
            <person name="Liu Z."/>
            <person name="Lutz R."/>
            <person name="Lynch J.A."/>
            <person name="da Fonseca R.N."/>
            <person name="Posnien N."/>
            <person name="Reuter R."/>
            <person name="Roth S."/>
            <person name="Savard J."/>
            <person name="Schinko J.B."/>
            <person name="Schmitt C."/>
            <person name="Schoppmeier M."/>
            <person name="Schroder R."/>
            <person name="Shippy T.D."/>
            <person name="Simonnet F."/>
            <person name="Marques-Souza H."/>
            <person name="Tautz D."/>
            <person name="Tomoyasu Y."/>
            <person name="Trauner J."/>
            <person name="Van der Zee M."/>
            <person name="Vervoort M."/>
            <person name="Wittkopp N."/>
            <person name="Wimmer E.A."/>
            <person name="Yang X."/>
            <person name="Jones A.K."/>
            <person name="Sattelle D.B."/>
            <person name="Ebert P.R."/>
            <person name="Nelson D."/>
            <person name="Scott J.G."/>
            <person name="Beeman R.W."/>
            <person name="Muthukrishnan S."/>
            <person name="Kramer K.J."/>
            <person name="Arakane Y."/>
            <person name="Beeman R.W."/>
            <person name="Zhu Q."/>
            <person name="Hogenkamp D."/>
            <person name="Dixit R."/>
            <person name="Oppert B."/>
            <person name="Jiang H."/>
            <person name="Zou Z."/>
            <person name="Marshall J."/>
            <person name="Elpidina E."/>
            <person name="Vinokurov K."/>
            <person name="Oppert C."/>
            <person name="Zou Z."/>
            <person name="Evans J."/>
            <person name="Lu Z."/>
            <person name="Zhao P."/>
            <person name="Sumathipala N."/>
            <person name="Altincicek B."/>
            <person name="Vilcinskas A."/>
            <person name="Williams M."/>
            <person name="Hultmark D."/>
            <person name="Hetru C."/>
            <person name="Jiang H."/>
            <person name="Grimmelikhuijzen C.J."/>
            <person name="Hauser F."/>
            <person name="Cazzamali G."/>
            <person name="Williamson M."/>
            <person name="Park Y."/>
            <person name="Li B."/>
            <person name="Tanaka Y."/>
            <person name="Predel R."/>
            <person name="Neupert S."/>
            <person name="Schachtner J."/>
            <person name="Verleyen P."/>
            <person name="Raible F."/>
            <person name="Bork P."/>
            <person name="Friedrich M."/>
            <person name="Walden K.K."/>
            <person name="Robertson H.M."/>
            <person name="Angeli S."/>
            <person name="Foret S."/>
            <person name="Bucher G."/>
            <person name="Schuetz S."/>
            <person name="Maleszka R."/>
            <person name="Wimmer E.A."/>
            <person name="Beeman R.W."/>
            <person name="Lorenzen M."/>
            <person name="Tomoyasu Y."/>
            <person name="Miller S.C."/>
            <person name="Grossmann D."/>
            <person name="Bucher G."/>
        </authorList>
    </citation>
    <scope>NUCLEOTIDE SEQUENCE [LARGE SCALE GENOMIC DNA]</scope>
    <source>
        <strain evidence="2 3">Georgia GA2</strain>
    </source>
</reference>
<dbReference type="CDD" id="cd23767">
    <property type="entry name" value="IQCD"/>
    <property type="match status" value="2"/>
</dbReference>
<dbReference type="InterPro" id="IPR001422">
    <property type="entry name" value="Neuromodulin"/>
</dbReference>